<feature type="region of interest" description="Disordered" evidence="2">
    <location>
        <begin position="1"/>
        <end position="44"/>
    </location>
</feature>
<keyword evidence="1" id="KW-0472">Membrane</keyword>
<dbReference type="SMART" id="SM01234">
    <property type="entry name" value="Haemolytic"/>
    <property type="match status" value="1"/>
</dbReference>
<accession>A0A3S3QFF8</accession>
<comment type="subcellular location">
    <subcellularLocation>
        <location evidence="1">Cell membrane</location>
        <topology evidence="1">Peripheral membrane protein</topology>
        <orientation evidence="1">Cytoplasmic side</orientation>
    </subcellularLocation>
</comment>
<dbReference type="EMBL" id="MTKO01000138">
    <property type="protein sequence ID" value="RWX42901.1"/>
    <property type="molecule type" value="Genomic_DNA"/>
</dbReference>
<sequence length="120" mass="13268">MCGRENDCSAHSEHSKDSGDSEDFGQSGFLEDSLEKSDRSNKIRPKKKTGIAAMFLLLLVKGYRYGVSPLFPPSCRYVPTCSEYAVEAIARYGALRGGWLSLCRILRCHPFAVGGYDPVK</sequence>
<dbReference type="AlphaFoldDB" id="A0A3S3QFF8"/>
<gene>
    <name evidence="3" type="ORF">H206_03351</name>
</gene>
<keyword evidence="1" id="KW-1003">Cell membrane</keyword>
<reference evidence="3 4" key="1">
    <citation type="submission" date="2017-01" db="EMBL/GenBank/DDBJ databases">
        <title>The cable genome- insights into the physiology and evolution of filamentous bacteria capable of sulfide oxidation via long distance electron transfer.</title>
        <authorList>
            <person name="Schreiber L."/>
            <person name="Bjerg J.T."/>
            <person name="Boggild A."/>
            <person name="Van De Vossenberg J."/>
            <person name="Meysman F."/>
            <person name="Nielsen L.P."/>
            <person name="Schramm A."/>
            <person name="Kjeldsen K.U."/>
        </authorList>
    </citation>
    <scope>NUCLEOTIDE SEQUENCE [LARGE SCALE GENOMIC DNA]</scope>
    <source>
        <strain evidence="3">MCF</strain>
    </source>
</reference>
<evidence type="ECO:0000256" key="2">
    <source>
        <dbReference type="SAM" id="MobiDB-lite"/>
    </source>
</evidence>
<dbReference type="Pfam" id="PF01809">
    <property type="entry name" value="YidD"/>
    <property type="match status" value="1"/>
</dbReference>
<feature type="compositionally biased region" description="Basic and acidic residues" evidence="2">
    <location>
        <begin position="1"/>
        <end position="19"/>
    </location>
</feature>
<dbReference type="HAMAP" id="MF_00386">
    <property type="entry name" value="UPF0161_YidD"/>
    <property type="match status" value="1"/>
</dbReference>
<protein>
    <recommendedName>
        <fullName evidence="1">Putative membrane protein insertion efficiency factor</fullName>
    </recommendedName>
</protein>
<organism evidence="3 4">
    <name type="scientific">Candidatus Electrothrix aarhusensis</name>
    <dbReference type="NCBI Taxonomy" id="1859131"/>
    <lineage>
        <taxon>Bacteria</taxon>
        <taxon>Pseudomonadati</taxon>
        <taxon>Thermodesulfobacteriota</taxon>
        <taxon>Desulfobulbia</taxon>
        <taxon>Desulfobulbales</taxon>
        <taxon>Desulfobulbaceae</taxon>
        <taxon>Candidatus Electrothrix</taxon>
    </lineage>
</organism>
<dbReference type="Proteomes" id="UP000287853">
    <property type="component" value="Unassembled WGS sequence"/>
</dbReference>
<dbReference type="PANTHER" id="PTHR33383:SF1">
    <property type="entry name" value="MEMBRANE PROTEIN INSERTION EFFICIENCY FACTOR-RELATED"/>
    <property type="match status" value="1"/>
</dbReference>
<dbReference type="NCBIfam" id="TIGR00278">
    <property type="entry name" value="membrane protein insertion efficiency factor YidD"/>
    <property type="match status" value="1"/>
</dbReference>
<evidence type="ECO:0000313" key="3">
    <source>
        <dbReference type="EMBL" id="RWX42901.1"/>
    </source>
</evidence>
<proteinExistence type="inferred from homology"/>
<comment type="function">
    <text evidence="1">Could be involved in insertion of integral membrane proteins into the membrane.</text>
</comment>
<name>A0A3S3QFF8_9BACT</name>
<dbReference type="PANTHER" id="PTHR33383">
    <property type="entry name" value="MEMBRANE PROTEIN INSERTION EFFICIENCY FACTOR-RELATED"/>
    <property type="match status" value="1"/>
</dbReference>
<keyword evidence="4" id="KW-1185">Reference proteome</keyword>
<comment type="caution">
    <text evidence="3">The sequence shown here is derived from an EMBL/GenBank/DDBJ whole genome shotgun (WGS) entry which is preliminary data.</text>
</comment>
<evidence type="ECO:0000313" key="4">
    <source>
        <dbReference type="Proteomes" id="UP000287853"/>
    </source>
</evidence>
<dbReference type="InterPro" id="IPR002696">
    <property type="entry name" value="Membr_insert_effic_factor_YidD"/>
</dbReference>
<evidence type="ECO:0000256" key="1">
    <source>
        <dbReference type="HAMAP-Rule" id="MF_00386"/>
    </source>
</evidence>
<comment type="similarity">
    <text evidence="1">Belongs to the UPF0161 family.</text>
</comment>
<dbReference type="GO" id="GO:0005886">
    <property type="term" value="C:plasma membrane"/>
    <property type="evidence" value="ECO:0007669"/>
    <property type="project" value="UniProtKB-SubCell"/>
</dbReference>